<sequence>MALVDYASSDEEEQVEATSTTDVNTPQGLKRKREESSSDLPPLPSKFHDLYASTTRVSTRDDPSLHGGRKRVTPHVEGNWPTHLYIEWYPSTIEYSSLNELVSSLKDTPSPEATDLKVHSFLTSDLGAPLPLHISLSRPIGFSTEQKDDFVASLERTIKSSAVRPFDVSFTGLDWVPNFEKTRWFLVLRLLKPDSDGLNKLLHVSNSVVQENGQPPLYAKPTIVKSDKSPNQSRKRKAPLENATSFWKDLHDLSTVFHISIAWTLTSPSEELVELTKSVTHDNSDKIKQIQLSVEEVKAKVGNIVTSIPLPKSVTVGKSLFGV</sequence>
<dbReference type="STRING" id="576137.A0A1L7WRA2"/>
<dbReference type="GO" id="GO:0005634">
    <property type="term" value="C:nucleus"/>
    <property type="evidence" value="ECO:0007669"/>
    <property type="project" value="UniProtKB-SubCell"/>
</dbReference>
<evidence type="ECO:0000256" key="5">
    <source>
        <dbReference type="HAMAP-Rule" id="MF_03040"/>
    </source>
</evidence>
<evidence type="ECO:0000256" key="2">
    <source>
        <dbReference type="ARBA" id="ARBA00022801"/>
    </source>
</evidence>
<comment type="subcellular location">
    <subcellularLocation>
        <location evidence="5">Nucleus</location>
    </subcellularLocation>
</comment>
<gene>
    <name evidence="5" type="primary">USB1</name>
    <name evidence="7" type="ORF">PAC_05181</name>
</gene>
<organism evidence="7 8">
    <name type="scientific">Phialocephala subalpina</name>
    <dbReference type="NCBI Taxonomy" id="576137"/>
    <lineage>
        <taxon>Eukaryota</taxon>
        <taxon>Fungi</taxon>
        <taxon>Dikarya</taxon>
        <taxon>Ascomycota</taxon>
        <taxon>Pezizomycotina</taxon>
        <taxon>Leotiomycetes</taxon>
        <taxon>Helotiales</taxon>
        <taxon>Mollisiaceae</taxon>
        <taxon>Phialocephala</taxon>
        <taxon>Phialocephala fortinii species complex</taxon>
    </lineage>
</organism>
<dbReference type="PANTHER" id="PTHR13522:SF3">
    <property type="entry name" value="U6 SNRNA PHOSPHODIESTERASE 1"/>
    <property type="match status" value="1"/>
</dbReference>
<dbReference type="EC" id="3.1.4.-" evidence="5"/>
<accession>A0A1L7WRA2</accession>
<name>A0A1L7WRA2_9HELO</name>
<feature type="compositionally biased region" description="Polar residues" evidence="6">
    <location>
        <begin position="16"/>
        <end position="27"/>
    </location>
</feature>
<dbReference type="GO" id="GO:1990838">
    <property type="term" value="F:poly(U)-specific exoribonuclease activity, producing 3' uridine cyclic phosphate ends"/>
    <property type="evidence" value="ECO:0007669"/>
    <property type="project" value="UniProtKB-UniRule"/>
</dbReference>
<keyword evidence="8" id="KW-1185">Reference proteome</keyword>
<dbReference type="PANTHER" id="PTHR13522">
    <property type="entry name" value="U6 SNRNA PHOSPHODIESTERASE 1"/>
    <property type="match status" value="1"/>
</dbReference>
<dbReference type="HAMAP" id="MF_03040">
    <property type="entry name" value="USB1"/>
    <property type="match status" value="1"/>
</dbReference>
<evidence type="ECO:0000256" key="3">
    <source>
        <dbReference type="ARBA" id="ARBA00023239"/>
    </source>
</evidence>
<feature type="region of interest" description="Disordered" evidence="6">
    <location>
        <begin position="219"/>
        <end position="240"/>
    </location>
</feature>
<comment type="function">
    <text evidence="5">Phosphodiesterase responsible for the U6 snRNA 3' end processing. Acts as an exoribonuclease (RNase) responsible for trimming the poly(U) tract of the last nucleotides in the pre-U6 snRNA molecule, leading to the formation of mature U6 snRNA.</text>
</comment>
<dbReference type="Gene3D" id="3.90.1140.10">
    <property type="entry name" value="Cyclic phosphodiesterase"/>
    <property type="match status" value="1"/>
</dbReference>
<proteinExistence type="inferred from homology"/>
<feature type="active site" description="Proton donor/acceptor" evidence="5">
    <location>
        <position position="133"/>
    </location>
</feature>
<evidence type="ECO:0000256" key="4">
    <source>
        <dbReference type="ARBA" id="ARBA00023242"/>
    </source>
</evidence>
<evidence type="ECO:0000256" key="6">
    <source>
        <dbReference type="SAM" id="MobiDB-lite"/>
    </source>
</evidence>
<feature type="region of interest" description="Disordered" evidence="6">
    <location>
        <begin position="1"/>
        <end position="47"/>
    </location>
</feature>
<keyword evidence="3" id="KW-0456">Lyase</keyword>
<evidence type="ECO:0000313" key="7">
    <source>
        <dbReference type="EMBL" id="CZR55294.1"/>
    </source>
</evidence>
<feature type="active site" description="Proton donor/acceptor" evidence="5">
    <location>
        <position position="258"/>
    </location>
</feature>
<dbReference type="GO" id="GO:0016829">
    <property type="term" value="F:lyase activity"/>
    <property type="evidence" value="ECO:0007669"/>
    <property type="project" value="UniProtKB-KW"/>
</dbReference>
<keyword evidence="2 5" id="KW-0378">Hydrolase</keyword>
<dbReference type="Proteomes" id="UP000184330">
    <property type="component" value="Unassembled WGS sequence"/>
</dbReference>
<evidence type="ECO:0000313" key="8">
    <source>
        <dbReference type="Proteomes" id="UP000184330"/>
    </source>
</evidence>
<keyword evidence="4 5" id="KW-0539">Nucleus</keyword>
<dbReference type="GO" id="GO:0034477">
    <property type="term" value="P:U6 snRNA 3'-end processing"/>
    <property type="evidence" value="ECO:0007669"/>
    <property type="project" value="UniProtKB-UniRule"/>
</dbReference>
<reference evidence="7 8" key="1">
    <citation type="submission" date="2016-03" db="EMBL/GenBank/DDBJ databases">
        <authorList>
            <person name="Ploux O."/>
        </authorList>
    </citation>
    <scope>NUCLEOTIDE SEQUENCE [LARGE SCALE GENOMIC DNA]</scope>
    <source>
        <strain evidence="7 8">UAMH 11012</strain>
    </source>
</reference>
<dbReference type="Pfam" id="PF09749">
    <property type="entry name" value="HVSL"/>
    <property type="match status" value="1"/>
</dbReference>
<comment type="similarity">
    <text evidence="5">Belongs to the 2H phosphoesterase superfamily. USB1 family.</text>
</comment>
<protein>
    <recommendedName>
        <fullName evidence="5">U6 snRNA phosphodiesterase</fullName>
        <ecNumber evidence="5">3.1.4.-</ecNumber>
    </recommendedName>
</protein>
<dbReference type="EMBL" id="FJOG01000006">
    <property type="protein sequence ID" value="CZR55294.1"/>
    <property type="molecule type" value="Genomic_DNA"/>
</dbReference>
<keyword evidence="1 5" id="KW-0540">Nuclease</keyword>
<dbReference type="InterPro" id="IPR027521">
    <property type="entry name" value="Usb1"/>
</dbReference>
<dbReference type="OrthoDB" id="49151at2759"/>
<dbReference type="AlphaFoldDB" id="A0A1L7WRA2"/>
<evidence type="ECO:0000256" key="1">
    <source>
        <dbReference type="ARBA" id="ARBA00022722"/>
    </source>
</evidence>